<keyword evidence="2 6" id="KW-0396">Initiation factor</keyword>
<dbReference type="Pfam" id="PF05470">
    <property type="entry name" value="eIF-3c_N"/>
    <property type="match status" value="1"/>
</dbReference>
<sequence>MASFAKLGLCAFRVGLIAETHGCLSELYSGGRVKELLALRFLSKSLSGEDSRTGKAGEETSDAIPHAHQSRAPVGCSSHMCNAARTLQVPGVGIQLTEKLSILAERNERAIEARIGGGGLDLPMRRRDNQDYAAAGIGTLGGRWQDSMSSTQSRQGDGAGCVGYVTGSSRPLVYSPPVTTYSLKLIKQFTT</sequence>
<evidence type="ECO:0000256" key="1">
    <source>
        <dbReference type="ARBA" id="ARBA00022490"/>
    </source>
</evidence>
<proteinExistence type="predicted"/>
<keyword evidence="3" id="KW-0648">Protein biosynthesis</keyword>
<name>A0AAD7PY97_QUISA</name>
<gene>
    <name evidence="6" type="ORF">O6P43_009428</name>
</gene>
<dbReference type="GO" id="GO:0003723">
    <property type="term" value="F:RNA binding"/>
    <property type="evidence" value="ECO:0007669"/>
    <property type="project" value="InterPro"/>
</dbReference>
<keyword evidence="7" id="KW-1185">Reference proteome</keyword>
<dbReference type="KEGG" id="qsa:O6P43_009428"/>
<feature type="region of interest" description="Disordered" evidence="4">
    <location>
        <begin position="48"/>
        <end position="70"/>
    </location>
</feature>
<dbReference type="GO" id="GO:0031369">
    <property type="term" value="F:translation initiation factor binding"/>
    <property type="evidence" value="ECO:0007669"/>
    <property type="project" value="InterPro"/>
</dbReference>
<comment type="caution">
    <text evidence="6">The sequence shown here is derived from an EMBL/GenBank/DDBJ whole genome shotgun (WGS) entry which is preliminary data.</text>
</comment>
<evidence type="ECO:0000256" key="3">
    <source>
        <dbReference type="ARBA" id="ARBA00022917"/>
    </source>
</evidence>
<dbReference type="GO" id="GO:0003743">
    <property type="term" value="F:translation initiation factor activity"/>
    <property type="evidence" value="ECO:0007669"/>
    <property type="project" value="UniProtKB-KW"/>
</dbReference>
<feature type="compositionally biased region" description="Basic and acidic residues" evidence="4">
    <location>
        <begin position="48"/>
        <end position="58"/>
    </location>
</feature>
<dbReference type="InterPro" id="IPR027516">
    <property type="entry name" value="EIF3C"/>
</dbReference>
<evidence type="ECO:0000259" key="5">
    <source>
        <dbReference type="Pfam" id="PF05470"/>
    </source>
</evidence>
<dbReference type="PANTHER" id="PTHR13937:SF0">
    <property type="entry name" value="EUKARYOTIC TRANSLATION INITIATION FACTOR 3 SUBUNIT C-RELATED"/>
    <property type="match status" value="1"/>
</dbReference>
<dbReference type="PANTHER" id="PTHR13937">
    <property type="entry name" value="EUKARYOTIC TRANSLATION INITATION FACTOR 3, SUBUNIT 8 EIF3S8 -RELATED"/>
    <property type="match status" value="1"/>
</dbReference>
<dbReference type="EMBL" id="JARAOO010000004">
    <property type="protein sequence ID" value="KAJ7971388.1"/>
    <property type="molecule type" value="Genomic_DNA"/>
</dbReference>
<reference evidence="6" key="1">
    <citation type="journal article" date="2023" name="Science">
        <title>Elucidation of the pathway for biosynthesis of saponin adjuvants from the soapbark tree.</title>
        <authorList>
            <person name="Reed J."/>
            <person name="Orme A."/>
            <person name="El-Demerdash A."/>
            <person name="Owen C."/>
            <person name="Martin L.B.B."/>
            <person name="Misra R.C."/>
            <person name="Kikuchi S."/>
            <person name="Rejzek M."/>
            <person name="Martin A.C."/>
            <person name="Harkess A."/>
            <person name="Leebens-Mack J."/>
            <person name="Louveau T."/>
            <person name="Stephenson M.J."/>
            <person name="Osbourn A."/>
        </authorList>
    </citation>
    <scope>NUCLEOTIDE SEQUENCE</scope>
    <source>
        <strain evidence="6">S10</strain>
    </source>
</reference>
<organism evidence="6 7">
    <name type="scientific">Quillaja saponaria</name>
    <name type="common">Soap bark tree</name>
    <dbReference type="NCBI Taxonomy" id="32244"/>
    <lineage>
        <taxon>Eukaryota</taxon>
        <taxon>Viridiplantae</taxon>
        <taxon>Streptophyta</taxon>
        <taxon>Embryophyta</taxon>
        <taxon>Tracheophyta</taxon>
        <taxon>Spermatophyta</taxon>
        <taxon>Magnoliopsida</taxon>
        <taxon>eudicotyledons</taxon>
        <taxon>Gunneridae</taxon>
        <taxon>Pentapetalae</taxon>
        <taxon>rosids</taxon>
        <taxon>fabids</taxon>
        <taxon>Fabales</taxon>
        <taxon>Quillajaceae</taxon>
        <taxon>Quillaja</taxon>
    </lineage>
</organism>
<evidence type="ECO:0000313" key="6">
    <source>
        <dbReference type="EMBL" id="KAJ7971388.1"/>
    </source>
</evidence>
<accession>A0AAD7PY97</accession>
<dbReference type="InterPro" id="IPR008905">
    <property type="entry name" value="EIF3C_N_dom"/>
</dbReference>
<evidence type="ECO:0000313" key="7">
    <source>
        <dbReference type="Proteomes" id="UP001163823"/>
    </source>
</evidence>
<protein>
    <submittedName>
        <fullName evidence="6">Eukaryotic translation initiation factor 3 subunit C</fullName>
    </submittedName>
</protein>
<keyword evidence="1" id="KW-0963">Cytoplasm</keyword>
<dbReference type="Proteomes" id="UP001163823">
    <property type="component" value="Chromosome 4"/>
</dbReference>
<evidence type="ECO:0000256" key="4">
    <source>
        <dbReference type="SAM" id="MobiDB-lite"/>
    </source>
</evidence>
<evidence type="ECO:0000256" key="2">
    <source>
        <dbReference type="ARBA" id="ARBA00022540"/>
    </source>
</evidence>
<dbReference type="GO" id="GO:0005852">
    <property type="term" value="C:eukaryotic translation initiation factor 3 complex"/>
    <property type="evidence" value="ECO:0007669"/>
    <property type="project" value="InterPro"/>
</dbReference>
<dbReference type="AlphaFoldDB" id="A0AAD7PY97"/>
<feature type="domain" description="Eukaryotic translation initiation factor 3 subunit C N-terminal" evidence="5">
    <location>
        <begin position="5"/>
        <end position="46"/>
    </location>
</feature>